<name>A0A4P9WYA3_9FUNG</name>
<dbReference type="EMBL" id="ML014445">
    <property type="protein sequence ID" value="RKO98414.1"/>
    <property type="molecule type" value="Genomic_DNA"/>
</dbReference>
<dbReference type="Proteomes" id="UP000274922">
    <property type="component" value="Unassembled WGS sequence"/>
</dbReference>
<evidence type="ECO:0000256" key="1">
    <source>
        <dbReference type="SAM" id="MobiDB-lite"/>
    </source>
</evidence>
<sequence>MTYYVQSRTRLGPDSLDAVPTRFVPAVTSHHGGAGHDAAGAGAVASPSPGAKPGGAAPPPRTGRIALTPTHFQGPGSFVLWRLSGDARALELIVYQSPAGAAGAGAAGPAAAGPVLLPPFCHVSAVQLLFPTAILPMPLVAEQLADADGRTRHERAPTTLAVQLLTLGGALYRFHFALADAVFGPLGIAPLRQTPWGTAAVPPYHASADATRLAWPAAVAAPQPVSVDLPGLRMVALPLPAADWHAARFVDSRSVLLIAHAGQIVLAHREGGGLDRPWAAAATADDEADDAPAPRDDRWHEDWVISPLKTATAYATLLDYATRPTQLLAKLTQGSGRPRSALAAGTRASAALLPPRHAVGGTHAHDAIVALDTLRAAVHGDAVPVDIVVALSRTRRLLLWRLDTRKFLGAVDSLQHVSAASSASASPASRLAGAAADVAALSSPSALAPPSLLPPAACRYVKMVPTTAAQRAVAAATGVTPFEFVVYQPFVSLVNDASDDATRPSIADAHFQLWRGAIDAKGGLTGPELVYTLRTADDCEQLEEALVDFGVATAAATRRQCEQACLPPLTLWTLSEHRRQIVQRRVTVPLAHFRTAATLYAQLAAEQARVFADGAASAAADGSDIDDGDAWMANLIAHRPSSPPQWQRIYDIRERHARPTALLFRTEPPIQTYLRFVLAPHRFSLAMVRHAMASLMPQVSPEALARASMSELAALAQRMMGLRSAPDAHPDPASHIEAQCVALITLCLQAQAVSQTAGALAMPPLSSPTSPLSSMPAFPCVLTRSEVWTTRVADPAQVLYLLQTGAIDPASFVETPPPHHYRLRSASVRQRLVQYVHAVGRLSPVLTDERVWCLQRDVRGIDTPPLTPTNAPDHAVQMAADYLGALLDDAGARAHLAQSLRDIDTVTLRHVADLADSPLPDAAHTPDDPIAAAAQSDALHQAIRARACVATALFLVLVAAAASDNDRKLAHLVDWDLYGQAYVLVQRTALLVHLGEMHVACHEGDVPFSAIRPLASPAKPLALQRDHLRLPLPVTPAPTTHMDALAYLLFYHAADRPTRCVLRRLGLSNAEPSRLLPQSPQHPRDFHLVTEQLVRLIFQVLLAQQLDLAYTLLEGLPANNQAVAYLWGWLHVLSGEPEKADVAWRHVRDAIAAANDAPDAAWARPDAASCALAALIPEEHRVHATAFDATLLLPLYEQFGCREQLVAVGDRVLAATAPPPTPAQAEQVTRRLFSTHLSLGNDQSAYDHLMRLAPRPALHRPCLRRFVLALVEAGHGAPLCSSYSFAGHADHVLQILADRARQERRDMRHVVALTYHNTLYSFAVSKGNYRVAAAAMFRLARRLTTASTATTVVAADGAPGTADADGQPLSIPSIQAQSLLACLNALRLVSPETQWFTYESESGHESDEAAARRGDGDGGGQAVSEAVQLCLGRASPGPSRGREQAESTTASGPSGQRTRRWAEATAAATGASPSARTSDATAFRSTDTLPPPLALPSQFGGSARADDAAEGLELIDLARVQQEYQLALARTRLRDAFPDLDASGFLLSPALCFRLYLSTEQYAHALELCSVFQHTAHAAELDVRHVLERQARHAAAAPAAHQLAAWQPVRRALDLLEPVAGPLRCHVVGVLLKSDPDVLLPPWLVAPYEPAAGAPVAIDAYLSLLLQYRRYEAALTLIARHITAQHEASRLADAPGRLGTRLPLPWIEAALQDVHRVVKRHAGPADEAAAAPRAEDHRLVVLADQVRAALDGYLAATCTARGPFRHAIAPPA</sequence>
<feature type="compositionally biased region" description="Basic and acidic residues" evidence="1">
    <location>
        <begin position="1401"/>
        <end position="1416"/>
    </location>
</feature>
<evidence type="ECO:0000259" key="2">
    <source>
        <dbReference type="Pfam" id="PF23354"/>
    </source>
</evidence>
<dbReference type="PANTHER" id="PTHR21286">
    <property type="entry name" value="NUCLEAR PORE COMPLEX PROTEIN NUP160"/>
    <property type="match status" value="1"/>
</dbReference>
<dbReference type="Pfam" id="PF23354">
    <property type="entry name" value="TPR_NUP160_120_M"/>
    <property type="match status" value="1"/>
</dbReference>
<feature type="compositionally biased region" description="Low complexity" evidence="1">
    <location>
        <begin position="1463"/>
        <end position="1478"/>
    </location>
</feature>
<feature type="domain" description="NUP160 middle TPR" evidence="2">
    <location>
        <begin position="1192"/>
        <end position="1388"/>
    </location>
</feature>
<feature type="compositionally biased region" description="Polar residues" evidence="1">
    <location>
        <begin position="1479"/>
        <end position="1488"/>
    </location>
</feature>
<evidence type="ECO:0000313" key="4">
    <source>
        <dbReference type="Proteomes" id="UP000274922"/>
    </source>
</evidence>
<feature type="region of interest" description="Disordered" evidence="1">
    <location>
        <begin position="1398"/>
        <end position="1496"/>
    </location>
</feature>
<feature type="compositionally biased region" description="Low complexity" evidence="1">
    <location>
        <begin position="36"/>
        <end position="55"/>
    </location>
</feature>
<dbReference type="InterPro" id="IPR056535">
    <property type="entry name" value="TPR_NUP160_M"/>
</dbReference>
<accession>A0A4P9WYA3</accession>
<keyword evidence="4" id="KW-1185">Reference proteome</keyword>
<dbReference type="STRING" id="1555241.A0A4P9WYA3"/>
<dbReference type="GO" id="GO:0005643">
    <property type="term" value="C:nuclear pore"/>
    <property type="evidence" value="ECO:0007669"/>
    <property type="project" value="UniProtKB-ARBA"/>
</dbReference>
<dbReference type="OrthoDB" id="67716at2759"/>
<protein>
    <recommendedName>
        <fullName evidence="2">NUP160 middle TPR domain-containing protein</fullName>
    </recommendedName>
</protein>
<reference evidence="4" key="1">
    <citation type="journal article" date="2018" name="Nat. Microbiol.">
        <title>Leveraging single-cell genomics to expand the fungal tree of life.</title>
        <authorList>
            <person name="Ahrendt S.R."/>
            <person name="Quandt C.A."/>
            <person name="Ciobanu D."/>
            <person name="Clum A."/>
            <person name="Salamov A."/>
            <person name="Andreopoulos B."/>
            <person name="Cheng J.F."/>
            <person name="Woyke T."/>
            <person name="Pelin A."/>
            <person name="Henrissat B."/>
            <person name="Reynolds N.K."/>
            <person name="Benny G.L."/>
            <person name="Smith M.E."/>
            <person name="James T.Y."/>
            <person name="Grigoriev I.V."/>
        </authorList>
    </citation>
    <scope>NUCLEOTIDE SEQUENCE [LARGE SCALE GENOMIC DNA]</scope>
    <source>
        <strain evidence="4">ATCC 52028</strain>
    </source>
</reference>
<feature type="compositionally biased region" description="Polar residues" evidence="1">
    <location>
        <begin position="1446"/>
        <end position="1456"/>
    </location>
</feature>
<dbReference type="InterPro" id="IPR021717">
    <property type="entry name" value="Nucleoporin_Nup160"/>
</dbReference>
<evidence type="ECO:0000313" key="3">
    <source>
        <dbReference type="EMBL" id="RKO98414.1"/>
    </source>
</evidence>
<gene>
    <name evidence="3" type="ORF">CXG81DRAFT_28753</name>
</gene>
<feature type="region of interest" description="Disordered" evidence="1">
    <location>
        <begin position="27"/>
        <end position="67"/>
    </location>
</feature>
<dbReference type="GO" id="GO:0017056">
    <property type="term" value="F:structural constituent of nuclear pore"/>
    <property type="evidence" value="ECO:0007669"/>
    <property type="project" value="TreeGrafter"/>
</dbReference>
<dbReference type="PANTHER" id="PTHR21286:SF0">
    <property type="entry name" value="NUCLEAR PORE COMPLEX PROTEIN NUP160"/>
    <property type="match status" value="1"/>
</dbReference>
<proteinExistence type="predicted"/>
<organism evidence="3 4">
    <name type="scientific">Caulochytrium protostelioides</name>
    <dbReference type="NCBI Taxonomy" id="1555241"/>
    <lineage>
        <taxon>Eukaryota</taxon>
        <taxon>Fungi</taxon>
        <taxon>Fungi incertae sedis</taxon>
        <taxon>Chytridiomycota</taxon>
        <taxon>Chytridiomycota incertae sedis</taxon>
        <taxon>Chytridiomycetes</taxon>
        <taxon>Caulochytriales</taxon>
        <taxon>Caulochytriaceae</taxon>
        <taxon>Caulochytrium</taxon>
    </lineage>
</organism>